<evidence type="ECO:0000256" key="2">
    <source>
        <dbReference type="PROSITE-ProRule" id="PRU00076"/>
    </source>
</evidence>
<dbReference type="SUPFAM" id="SSF69848">
    <property type="entry name" value="LCCL domain"/>
    <property type="match status" value="1"/>
</dbReference>
<sequence length="1338" mass="152305">MDESVTTYKLESRVKRSNTYCEQDDSCEQDGMETESEKDLTESIKELITEIPSLNIDNGRKNCEEQLNNWMQTMVDKIQQKYKELQMELDQLHSYIETNQDQWKSSLKDRMETKVRSILMAQLKLHETDGSELTKARDELLRAQKFYNLLNSQTMITVSTAKDNEIDLLSPSLSFSNVIVDGFTSIDKIIPKTNAEIIEQLNQQAIDLMNNEAENIFLPDLDPVAFDPLMNTETIVENQFMESDTSLPVLYNTNQSMNNNTEQADFSSIESIINNTNDSNSLSTIIENQRTDLISWFFQDNQSELEKIITNPENRMELNLTSKNLTCSDMEIVSQYALQDNKTLIQLDLSRNQIKDIGARYLNTGLQLSQTLTILDLSHNQIGDAGISELSIGLKSNETLIQLDLSRNQIKDIGARYLNTGLQLSQTLTILDLSHNQIGDAGISELSIGLKSNEILTTLDLSDNQIKNEGAQFLGAILELNTTLTTLNLSKNCIECQGVIDLSNALHLNHTLSSLNLSANQTKDEGAQYLSFMLQSNKTLTTLNLSKNDIQNKGAYDLSFALQRNQTLLSLNLSENQIGDQGGEDLCTALKLNETLTKLDLTSNTIKAEILSGQFYLPNQCFMRFNNASFTSSSSDPNTNIFICPSSCFTMQYLTNQQEYPIFGNETYSGNSLICKAAYHDGRIAPWNTDMSTILIKNSSSQSSTFISTLRNGILSAKLMDNLYIMYQFINNRINETSIPDIAIEHRKYLYSQDQSSSITCRSKIDLNPIQPINIDNGWKHWQGNRLKYFAHPQNLTRDQALTFCLNNNATLMYWSNLTEQTILQEILATTIYELFHYQIDSNGNNLLTFYIGLKQINQIKQWESNVISYNQSFAINITSVINEDDDYCTVIQSNGSNLQSIKIYNHRCNDTSIYAYPLCRLLPSVYNNVNDFIYRLETDTQEKNLIGVIDFCSELGGYPIYANNAYEWQLVQEIMLKDPNFTADYVYTGLISETKQVNNAYWMPMNISYNSTLDYIWFASYRGSDRIGYHLSKARDESYYGLYDINPYTNLNTLRFCRKNDIQSLIQESSCNYHSCISTCRNITLPNYTDDTRFGFYACIPKTSLVGIVYTQSFPTNGDFIRPNLPMDYSVALRRNYNQSLILNFQQIDPTLGLSCYEYINFDRTSTLPDTTQLSCASSNTNNITMSGISIKQNFNTLLTFALQDRRMSGHHTRFIDYQISDNRCRYQGIYHPYVNQCICAPGFYGNECQYTCPPGYYGQTCDFYCQGDDDYCKGLLICLSDPYGCSCYTGWYGTYCNISCPINQYGPDCSYQCSCTTCNRFTGVCDCNGTECYQGN</sequence>
<keyword evidence="2" id="KW-1015">Disulfide bond</keyword>
<dbReference type="Gene3D" id="3.80.10.10">
    <property type="entry name" value="Ribonuclease Inhibitor"/>
    <property type="match status" value="3"/>
</dbReference>
<dbReference type="Pfam" id="PF03815">
    <property type="entry name" value="LCCL"/>
    <property type="match status" value="1"/>
</dbReference>
<dbReference type="InterPro" id="IPR016187">
    <property type="entry name" value="CTDL_fold"/>
</dbReference>
<dbReference type="Gene3D" id="3.10.100.10">
    <property type="entry name" value="Mannose-Binding Protein A, subunit A"/>
    <property type="match status" value="1"/>
</dbReference>
<dbReference type="InterPro" id="IPR032675">
    <property type="entry name" value="LRR_dom_sf"/>
</dbReference>
<evidence type="ECO:0000313" key="6">
    <source>
        <dbReference type="Proteomes" id="UP000663891"/>
    </source>
</evidence>
<dbReference type="SUPFAM" id="SSF52047">
    <property type="entry name" value="RNI-like"/>
    <property type="match status" value="1"/>
</dbReference>
<dbReference type="InterPro" id="IPR036609">
    <property type="entry name" value="LCCL_sf"/>
</dbReference>
<dbReference type="PROSITE" id="PS50820">
    <property type="entry name" value="LCCL"/>
    <property type="match status" value="1"/>
</dbReference>
<reference evidence="5" key="1">
    <citation type="submission" date="2021-02" db="EMBL/GenBank/DDBJ databases">
        <authorList>
            <person name="Nowell W R."/>
        </authorList>
    </citation>
    <scope>NUCLEOTIDE SEQUENCE</scope>
</reference>
<feature type="domain" description="LCCL" evidence="4">
    <location>
        <begin position="621"/>
        <end position="716"/>
    </location>
</feature>
<comment type="caution">
    <text evidence="2">Lacks conserved residue(s) required for the propagation of feature annotation.</text>
</comment>
<dbReference type="SUPFAM" id="SSF56436">
    <property type="entry name" value="C-type lectin-like"/>
    <property type="match status" value="1"/>
</dbReference>
<name>A0A814NY04_9BILA</name>
<dbReference type="PROSITE" id="PS51450">
    <property type="entry name" value="LRR"/>
    <property type="match status" value="2"/>
</dbReference>
<evidence type="ECO:0000259" key="3">
    <source>
        <dbReference type="PROSITE" id="PS50026"/>
    </source>
</evidence>
<feature type="domain" description="EGF-like" evidence="3">
    <location>
        <begin position="1218"/>
        <end position="1251"/>
    </location>
</feature>
<dbReference type="PANTHER" id="PTHR24111:SF0">
    <property type="entry name" value="LEUCINE-RICH REPEAT-CONTAINING PROTEIN"/>
    <property type="match status" value="1"/>
</dbReference>
<accession>A0A814NY04</accession>
<protein>
    <submittedName>
        <fullName evidence="5">Uncharacterized protein</fullName>
    </submittedName>
</protein>
<dbReference type="SMART" id="SM00603">
    <property type="entry name" value="LCCL"/>
    <property type="match status" value="1"/>
</dbReference>
<dbReference type="OrthoDB" id="1668230at2759"/>
<dbReference type="PANTHER" id="PTHR24111">
    <property type="entry name" value="LEUCINE-RICH REPEAT-CONTAINING PROTEIN 34"/>
    <property type="match status" value="1"/>
</dbReference>
<dbReference type="SMART" id="SM00368">
    <property type="entry name" value="LRR_RI"/>
    <property type="match status" value="9"/>
</dbReference>
<dbReference type="InterPro" id="IPR000742">
    <property type="entry name" value="EGF"/>
</dbReference>
<dbReference type="Gene3D" id="2.170.130.20">
    <property type="entry name" value="LCCL-like domain"/>
    <property type="match status" value="1"/>
</dbReference>
<dbReference type="InterPro" id="IPR052201">
    <property type="entry name" value="LRR-containing_regulator"/>
</dbReference>
<keyword evidence="1" id="KW-0677">Repeat</keyword>
<dbReference type="PROSITE" id="PS50026">
    <property type="entry name" value="EGF_3"/>
    <property type="match status" value="1"/>
</dbReference>
<feature type="disulfide bond" evidence="2">
    <location>
        <begin position="1241"/>
        <end position="1250"/>
    </location>
</feature>
<dbReference type="PROSITE" id="PS00022">
    <property type="entry name" value="EGF_1"/>
    <property type="match status" value="1"/>
</dbReference>
<evidence type="ECO:0000313" key="5">
    <source>
        <dbReference type="EMBL" id="CAF1100089.1"/>
    </source>
</evidence>
<comment type="caution">
    <text evidence="5">The sequence shown here is derived from an EMBL/GenBank/DDBJ whole genome shotgun (WGS) entry which is preliminary data.</text>
</comment>
<evidence type="ECO:0000256" key="1">
    <source>
        <dbReference type="ARBA" id="ARBA00022737"/>
    </source>
</evidence>
<keyword evidence="2" id="KW-0245">EGF-like domain</keyword>
<organism evidence="5 6">
    <name type="scientific">Adineta steineri</name>
    <dbReference type="NCBI Taxonomy" id="433720"/>
    <lineage>
        <taxon>Eukaryota</taxon>
        <taxon>Metazoa</taxon>
        <taxon>Spiralia</taxon>
        <taxon>Gnathifera</taxon>
        <taxon>Rotifera</taxon>
        <taxon>Eurotatoria</taxon>
        <taxon>Bdelloidea</taxon>
        <taxon>Adinetida</taxon>
        <taxon>Adinetidae</taxon>
        <taxon>Adineta</taxon>
    </lineage>
</organism>
<proteinExistence type="predicted"/>
<dbReference type="InterPro" id="IPR016186">
    <property type="entry name" value="C-type_lectin-like/link_sf"/>
</dbReference>
<dbReference type="InterPro" id="IPR001611">
    <property type="entry name" value="Leu-rich_rpt"/>
</dbReference>
<dbReference type="EMBL" id="CAJNON010000205">
    <property type="protein sequence ID" value="CAF1100089.1"/>
    <property type="molecule type" value="Genomic_DNA"/>
</dbReference>
<dbReference type="Pfam" id="PF13516">
    <property type="entry name" value="LRR_6"/>
    <property type="match status" value="10"/>
</dbReference>
<dbReference type="Proteomes" id="UP000663891">
    <property type="component" value="Unassembled WGS sequence"/>
</dbReference>
<dbReference type="Gene3D" id="2.170.300.10">
    <property type="entry name" value="Tie2 ligand-binding domain superfamily"/>
    <property type="match status" value="1"/>
</dbReference>
<gene>
    <name evidence="5" type="ORF">VCS650_LOCUS20051</name>
</gene>
<evidence type="ECO:0000259" key="4">
    <source>
        <dbReference type="PROSITE" id="PS50820"/>
    </source>
</evidence>
<dbReference type="InterPro" id="IPR004043">
    <property type="entry name" value="LCCL"/>
</dbReference>